<reference evidence="1" key="1">
    <citation type="submission" date="2021-02" db="EMBL/GenBank/DDBJ databases">
        <title>Sequencing the genomes of 1000 actinobacteria strains.</title>
        <authorList>
            <person name="Klenk H.-P."/>
        </authorList>
    </citation>
    <scope>NUCLEOTIDE SEQUENCE</scope>
    <source>
        <strain evidence="1">DSM 22850</strain>
    </source>
</reference>
<gene>
    <name evidence="1" type="ORF">JOF28_000714</name>
</gene>
<evidence type="ECO:0000313" key="2">
    <source>
        <dbReference type="Proteomes" id="UP000675163"/>
    </source>
</evidence>
<dbReference type="AlphaFoldDB" id="A0A940PRQ5"/>
<dbReference type="RefSeq" id="WP_209704506.1">
    <property type="nucleotide sequence ID" value="NZ_JAFIDA010000001.1"/>
</dbReference>
<keyword evidence="2" id="KW-1185">Reference proteome</keyword>
<sequence length="223" mass="24725">MAQDIGEQLILAEWLFVETVDDLRRRSTNPETRTRYELLGIAPLLRKLLTDGKALLNTIKTTRPEVPIEFHIRSWNEIEDKLAAAGLPRHFGNGGERIIGDPGGPAVGLEQFLKTDIGVAEGNDLSVKSVIRYYAHVEGGVHFGKPAEPGESTLNGMAPLLLGHSTGQIQILGSLGQIAVDAMEPLRQSILSEPTIHGLWHRKDDHGRFMNHWTTEYLQALRD</sequence>
<dbReference type="EMBL" id="JAFIDA010000001">
    <property type="protein sequence ID" value="MBP1325482.1"/>
    <property type="molecule type" value="Genomic_DNA"/>
</dbReference>
<proteinExistence type="predicted"/>
<accession>A0A940PRQ5</accession>
<organism evidence="1 2">
    <name type="scientific">Leucobacter exalbidus</name>
    <dbReference type="NCBI Taxonomy" id="662960"/>
    <lineage>
        <taxon>Bacteria</taxon>
        <taxon>Bacillati</taxon>
        <taxon>Actinomycetota</taxon>
        <taxon>Actinomycetes</taxon>
        <taxon>Micrococcales</taxon>
        <taxon>Microbacteriaceae</taxon>
        <taxon>Leucobacter</taxon>
    </lineage>
</organism>
<evidence type="ECO:0000313" key="1">
    <source>
        <dbReference type="EMBL" id="MBP1325482.1"/>
    </source>
</evidence>
<comment type="caution">
    <text evidence="1">The sequence shown here is derived from an EMBL/GenBank/DDBJ whole genome shotgun (WGS) entry which is preliminary data.</text>
</comment>
<dbReference type="Proteomes" id="UP000675163">
    <property type="component" value="Unassembled WGS sequence"/>
</dbReference>
<protein>
    <submittedName>
        <fullName evidence="1">Uncharacterized protein</fullName>
    </submittedName>
</protein>
<name>A0A940PRQ5_9MICO</name>